<dbReference type="PANTHER" id="PTHR44757">
    <property type="entry name" value="DIGUANYLATE CYCLASE DGCP"/>
    <property type="match status" value="1"/>
</dbReference>
<feature type="transmembrane region" description="Helical" evidence="1">
    <location>
        <begin position="183"/>
        <end position="203"/>
    </location>
</feature>
<evidence type="ECO:0000256" key="1">
    <source>
        <dbReference type="SAM" id="Phobius"/>
    </source>
</evidence>
<dbReference type="InterPro" id="IPR001633">
    <property type="entry name" value="EAL_dom"/>
</dbReference>
<dbReference type="CDD" id="cd01949">
    <property type="entry name" value="GGDEF"/>
    <property type="match status" value="1"/>
</dbReference>
<dbReference type="InterPro" id="IPR013656">
    <property type="entry name" value="PAS_4"/>
</dbReference>
<dbReference type="SMART" id="SM00052">
    <property type="entry name" value="EAL"/>
    <property type="match status" value="1"/>
</dbReference>
<dbReference type="Proteomes" id="UP001312865">
    <property type="component" value="Unassembled WGS sequence"/>
</dbReference>
<dbReference type="RefSeq" id="WP_336588587.1">
    <property type="nucleotide sequence ID" value="NZ_JBBAXC010000020.1"/>
</dbReference>
<dbReference type="NCBIfam" id="TIGR00254">
    <property type="entry name" value="GGDEF"/>
    <property type="match status" value="1"/>
</dbReference>
<dbReference type="SUPFAM" id="SSF141868">
    <property type="entry name" value="EAL domain-like"/>
    <property type="match status" value="1"/>
</dbReference>
<feature type="domain" description="EAL" evidence="4">
    <location>
        <begin position="545"/>
        <end position="799"/>
    </location>
</feature>
<feature type="transmembrane region" description="Helical" evidence="1">
    <location>
        <begin position="108"/>
        <end position="132"/>
    </location>
</feature>
<feature type="transmembrane region" description="Helical" evidence="1">
    <location>
        <begin position="152"/>
        <end position="171"/>
    </location>
</feature>
<dbReference type="InterPro" id="IPR000014">
    <property type="entry name" value="PAS"/>
</dbReference>
<dbReference type="Pfam" id="PF00563">
    <property type="entry name" value="EAL"/>
    <property type="match status" value="1"/>
</dbReference>
<evidence type="ECO:0000259" key="2">
    <source>
        <dbReference type="PROSITE" id="PS50112"/>
    </source>
</evidence>
<dbReference type="InterPro" id="IPR000700">
    <property type="entry name" value="PAS-assoc_C"/>
</dbReference>
<evidence type="ECO:0000313" key="6">
    <source>
        <dbReference type="EMBL" id="MEI5909141.1"/>
    </source>
</evidence>
<comment type="caution">
    <text evidence="6">The sequence shown here is derived from an EMBL/GenBank/DDBJ whole genome shotgun (WGS) entry which is preliminary data.</text>
</comment>
<feature type="transmembrane region" description="Helical" evidence="1">
    <location>
        <begin position="209"/>
        <end position="227"/>
    </location>
</feature>
<feature type="transmembrane region" description="Helical" evidence="1">
    <location>
        <begin position="63"/>
        <end position="87"/>
    </location>
</feature>
<dbReference type="SMART" id="SM00267">
    <property type="entry name" value="GGDEF"/>
    <property type="match status" value="1"/>
</dbReference>
<dbReference type="PANTHER" id="PTHR44757:SF2">
    <property type="entry name" value="BIOFILM ARCHITECTURE MAINTENANCE PROTEIN MBAA"/>
    <property type="match status" value="1"/>
</dbReference>
<accession>A0ABU8HIB3</accession>
<name>A0ABU8HIB3_9BACI</name>
<feature type="transmembrane region" description="Helical" evidence="1">
    <location>
        <begin position="6"/>
        <end position="24"/>
    </location>
</feature>
<protein>
    <submittedName>
        <fullName evidence="6">EAL domain-containing protein</fullName>
    </submittedName>
</protein>
<organism evidence="6 7">
    <name type="scientific">Bacillus spongiae</name>
    <dbReference type="NCBI Taxonomy" id="2683610"/>
    <lineage>
        <taxon>Bacteria</taxon>
        <taxon>Bacillati</taxon>
        <taxon>Bacillota</taxon>
        <taxon>Bacilli</taxon>
        <taxon>Bacillales</taxon>
        <taxon>Bacillaceae</taxon>
        <taxon>Bacillus</taxon>
    </lineage>
</organism>
<evidence type="ECO:0000259" key="4">
    <source>
        <dbReference type="PROSITE" id="PS50883"/>
    </source>
</evidence>
<dbReference type="EMBL" id="JBBAXC010000020">
    <property type="protein sequence ID" value="MEI5909141.1"/>
    <property type="molecule type" value="Genomic_DNA"/>
</dbReference>
<feature type="domain" description="GGDEF" evidence="5">
    <location>
        <begin position="400"/>
        <end position="536"/>
    </location>
</feature>
<keyword evidence="1" id="KW-0812">Transmembrane</keyword>
<dbReference type="Pfam" id="PF00990">
    <property type="entry name" value="GGDEF"/>
    <property type="match status" value="1"/>
</dbReference>
<dbReference type="InterPro" id="IPR035965">
    <property type="entry name" value="PAS-like_dom_sf"/>
</dbReference>
<evidence type="ECO:0000259" key="5">
    <source>
        <dbReference type="PROSITE" id="PS50887"/>
    </source>
</evidence>
<dbReference type="InterPro" id="IPR029787">
    <property type="entry name" value="Nucleotide_cyclase"/>
</dbReference>
<evidence type="ECO:0000259" key="3">
    <source>
        <dbReference type="PROSITE" id="PS50113"/>
    </source>
</evidence>
<sequence length="800" mass="92991">MFFLFLLFVAFIPFFLGLSILVMVKRSMFSKALFLFLLLASFWQIDVSLLYAIHYFSRETIDFLFRLFRIGPIMLTPTLFFIAYIIINEEPSFLQNSKWRYIMNKTNVILFYLWGMIVYIVGWSDQGIFTLTLMEPEEAYRFYFPSYGSLSWFFHFNVLLFMISIMVCFILCFRIPNSSLRSFLFYFLFSTTIGYGLGVLNIFPNTRLLPSTISVMVFALSVFLLCYKMHLKVVGDMNRRLDEQKDFLSTVIDLNPNYIYAKDEEGRYCLVNRSYADLYGMRKEEMIGKTDSDVQVNKVRERERVTVLKDKEDITKRLIPEEELINHEGNVRWLQTSKVPIKRRESTVLLGVSTDITERKKHEDEIIYQANHDVLTGLPNRRLFNEQLTTLLQKASRKHIPAAVMFIDLDRFKYINDTLGHDFGDLLLREVSKRLKRFLTNDRLINSQVYRIGGDEFTLLNSNCTKQEAIRIAELLIQLFEEGFIIEGQEFFITPSIGVSMYPEDGKDAKALMKNADTALYHVKERGKNSYQLFSNEMNQHFYRKMLIEKELRNALERKELCLNYQPLVNVKTNQVTGMEALLRWNNKMLGDVPPAEFIPIAEETGLIIPIGEWVLQTACKQNAQWQCMGYSPMKVSVNISMRQLLDKSFVKKAATVIELSTLDPVYIDFEVTESVAMYEPGVIIKKLVDLKSIGITLSMDDFGTGYSSLSYLKKYPIDTLKIDRSFIRGVTSHEDNKAIVRSIISMAKHLHLNVTAEGVEGKEEYRYLSKVNCDYVQGYAISRPLTAEKFEHSILKKVR</sequence>
<dbReference type="PROSITE" id="PS50112">
    <property type="entry name" value="PAS"/>
    <property type="match status" value="1"/>
</dbReference>
<gene>
    <name evidence="6" type="ORF">WAK64_18995</name>
</gene>
<feature type="domain" description="PAC" evidence="3">
    <location>
        <begin position="318"/>
        <end position="368"/>
    </location>
</feature>
<dbReference type="SUPFAM" id="SSF55785">
    <property type="entry name" value="PYP-like sensor domain (PAS domain)"/>
    <property type="match status" value="1"/>
</dbReference>
<dbReference type="Gene3D" id="3.30.450.20">
    <property type="entry name" value="PAS domain"/>
    <property type="match status" value="1"/>
</dbReference>
<dbReference type="InterPro" id="IPR035919">
    <property type="entry name" value="EAL_sf"/>
</dbReference>
<dbReference type="PROSITE" id="PS50883">
    <property type="entry name" value="EAL"/>
    <property type="match status" value="1"/>
</dbReference>
<keyword evidence="7" id="KW-1185">Reference proteome</keyword>
<dbReference type="SUPFAM" id="SSF55073">
    <property type="entry name" value="Nucleotide cyclase"/>
    <property type="match status" value="1"/>
</dbReference>
<dbReference type="CDD" id="cd01948">
    <property type="entry name" value="EAL"/>
    <property type="match status" value="1"/>
</dbReference>
<proteinExistence type="predicted"/>
<dbReference type="NCBIfam" id="TIGR00229">
    <property type="entry name" value="sensory_box"/>
    <property type="match status" value="1"/>
</dbReference>
<dbReference type="Gene3D" id="3.30.70.270">
    <property type="match status" value="1"/>
</dbReference>
<reference evidence="6 7" key="1">
    <citation type="journal article" date="2018" name="J. Microbiol.">
        <title>Bacillus spongiae sp. nov., isolated from sponge of Jeju Island.</title>
        <authorList>
            <person name="Lee G.E."/>
            <person name="Im W.T."/>
            <person name="Park J.S."/>
        </authorList>
    </citation>
    <scope>NUCLEOTIDE SEQUENCE [LARGE SCALE GENOMIC DNA]</scope>
    <source>
        <strain evidence="6 7">135PIL107-10</strain>
    </source>
</reference>
<dbReference type="InterPro" id="IPR052155">
    <property type="entry name" value="Biofilm_reg_signaling"/>
</dbReference>
<evidence type="ECO:0000313" key="7">
    <source>
        <dbReference type="Proteomes" id="UP001312865"/>
    </source>
</evidence>
<keyword evidence="1" id="KW-0472">Membrane</keyword>
<dbReference type="PROSITE" id="PS50887">
    <property type="entry name" value="GGDEF"/>
    <property type="match status" value="1"/>
</dbReference>
<dbReference type="CDD" id="cd00130">
    <property type="entry name" value="PAS"/>
    <property type="match status" value="1"/>
</dbReference>
<dbReference type="Gene3D" id="3.20.20.450">
    <property type="entry name" value="EAL domain"/>
    <property type="match status" value="1"/>
</dbReference>
<dbReference type="InterPro" id="IPR043128">
    <property type="entry name" value="Rev_trsase/Diguanyl_cyclase"/>
</dbReference>
<dbReference type="Pfam" id="PF08448">
    <property type="entry name" value="PAS_4"/>
    <property type="match status" value="1"/>
</dbReference>
<feature type="transmembrane region" description="Helical" evidence="1">
    <location>
        <begin position="33"/>
        <end position="57"/>
    </location>
</feature>
<keyword evidence="1" id="KW-1133">Transmembrane helix</keyword>
<feature type="domain" description="PAS" evidence="2">
    <location>
        <begin position="244"/>
        <end position="290"/>
    </location>
</feature>
<dbReference type="PROSITE" id="PS50113">
    <property type="entry name" value="PAC"/>
    <property type="match status" value="1"/>
</dbReference>
<dbReference type="InterPro" id="IPR000160">
    <property type="entry name" value="GGDEF_dom"/>
</dbReference>